<dbReference type="Proteomes" id="UP000178893">
    <property type="component" value="Unassembled WGS sequence"/>
</dbReference>
<gene>
    <name evidence="2" type="ORF">A2V72_01460</name>
</gene>
<dbReference type="Gene3D" id="3.30.700.10">
    <property type="entry name" value="Glycoprotein, Type 4 Pilin"/>
    <property type="match status" value="1"/>
</dbReference>
<accession>A0A1G2DWY7</accession>
<protein>
    <recommendedName>
        <fullName evidence="4">Prepilin-type N-terminal cleavage/methylation domain-containing protein</fullName>
    </recommendedName>
</protein>
<evidence type="ECO:0000256" key="1">
    <source>
        <dbReference type="SAM" id="Phobius"/>
    </source>
</evidence>
<dbReference type="InterPro" id="IPR012902">
    <property type="entry name" value="N_methyl_site"/>
</dbReference>
<sequence length="179" mass="19400">MSTILLGNKPSTTFLKKVVPGKTNKGFSIIEIMIVIAIIVIGLINLLGVAAFSLKISTIIKQTSQADSLAKETIEAVRTFRDGSDWDDDGLGILNTGSSNPYYPELDAGPAWKLTSGAETIGNFTRKVVFEKVSRDGSGNIEAVYSAANNDPDTRKITATVSWSGRKVEIITYLTNWKK</sequence>
<feature type="transmembrane region" description="Helical" evidence="1">
    <location>
        <begin position="29"/>
        <end position="54"/>
    </location>
</feature>
<dbReference type="NCBIfam" id="TIGR02532">
    <property type="entry name" value="IV_pilin_GFxxxE"/>
    <property type="match status" value="1"/>
</dbReference>
<dbReference type="Pfam" id="PF07963">
    <property type="entry name" value="N_methyl"/>
    <property type="match status" value="1"/>
</dbReference>
<dbReference type="AlphaFoldDB" id="A0A1G2DWY7"/>
<comment type="caution">
    <text evidence="2">The sequence shown here is derived from an EMBL/GenBank/DDBJ whole genome shotgun (WGS) entry which is preliminary data.</text>
</comment>
<reference evidence="2 3" key="1">
    <citation type="journal article" date="2016" name="Nat. Commun.">
        <title>Thousands of microbial genomes shed light on interconnected biogeochemical processes in an aquifer system.</title>
        <authorList>
            <person name="Anantharaman K."/>
            <person name="Brown C.T."/>
            <person name="Hug L.A."/>
            <person name="Sharon I."/>
            <person name="Castelle C.J."/>
            <person name="Probst A.J."/>
            <person name="Thomas B.C."/>
            <person name="Singh A."/>
            <person name="Wilkins M.J."/>
            <person name="Karaoz U."/>
            <person name="Brodie E.L."/>
            <person name="Williams K.H."/>
            <person name="Hubbard S.S."/>
            <person name="Banfield J.F."/>
        </authorList>
    </citation>
    <scope>NUCLEOTIDE SEQUENCE [LARGE SCALE GENOMIC DNA]</scope>
</reference>
<evidence type="ECO:0000313" key="2">
    <source>
        <dbReference type="EMBL" id="OGZ17561.1"/>
    </source>
</evidence>
<keyword evidence="1" id="KW-1133">Transmembrane helix</keyword>
<evidence type="ECO:0008006" key="4">
    <source>
        <dbReference type="Google" id="ProtNLM"/>
    </source>
</evidence>
<name>A0A1G2DWY7_9BACT</name>
<dbReference type="EMBL" id="MHLW01000032">
    <property type="protein sequence ID" value="OGZ17561.1"/>
    <property type="molecule type" value="Genomic_DNA"/>
</dbReference>
<evidence type="ECO:0000313" key="3">
    <source>
        <dbReference type="Proteomes" id="UP000178893"/>
    </source>
</evidence>
<keyword evidence="1" id="KW-0812">Transmembrane</keyword>
<organism evidence="2 3">
    <name type="scientific">Candidatus Nealsonbacteria bacterium RBG_13_37_56</name>
    <dbReference type="NCBI Taxonomy" id="1801661"/>
    <lineage>
        <taxon>Bacteria</taxon>
        <taxon>Candidatus Nealsoniibacteriota</taxon>
    </lineage>
</organism>
<proteinExistence type="predicted"/>
<keyword evidence="1" id="KW-0472">Membrane</keyword>